<evidence type="ECO:0000256" key="4">
    <source>
        <dbReference type="ARBA" id="ARBA00022801"/>
    </source>
</evidence>
<dbReference type="Pfam" id="PF06888">
    <property type="entry name" value="Put_Phosphatase"/>
    <property type="match status" value="1"/>
</dbReference>
<dbReference type="NCBIfam" id="TIGR01488">
    <property type="entry name" value="HAD-SF-IB"/>
    <property type="match status" value="1"/>
</dbReference>
<dbReference type="InterPro" id="IPR036412">
    <property type="entry name" value="HAD-like_sf"/>
</dbReference>
<keyword evidence="3" id="KW-0479">Metal-binding</keyword>
<organism evidence="6 7">
    <name type="scientific">Drosophila lebanonensis</name>
    <name type="common">Fruit fly</name>
    <name type="synonym">Scaptodrosophila lebanonensis</name>
    <dbReference type="NCBI Taxonomy" id="7225"/>
    <lineage>
        <taxon>Eukaryota</taxon>
        <taxon>Metazoa</taxon>
        <taxon>Ecdysozoa</taxon>
        <taxon>Arthropoda</taxon>
        <taxon>Hexapoda</taxon>
        <taxon>Insecta</taxon>
        <taxon>Pterygota</taxon>
        <taxon>Neoptera</taxon>
        <taxon>Endopterygota</taxon>
        <taxon>Diptera</taxon>
        <taxon>Brachycera</taxon>
        <taxon>Muscomorpha</taxon>
        <taxon>Ephydroidea</taxon>
        <taxon>Drosophilidae</taxon>
        <taxon>Scaptodrosophila</taxon>
    </lineage>
</organism>
<dbReference type="PANTHER" id="PTHR20889">
    <property type="entry name" value="PHOSPHATASE, ORPHAN 1, 2"/>
    <property type="match status" value="1"/>
</dbReference>
<name>A0A6J2U0M3_DROLE</name>
<evidence type="ECO:0000256" key="3">
    <source>
        <dbReference type="ARBA" id="ARBA00022723"/>
    </source>
</evidence>
<dbReference type="OrthoDB" id="10267182at2759"/>
<proteinExistence type="inferred from homology"/>
<comment type="cofactor">
    <cofactor evidence="1">
        <name>Mg(2+)</name>
        <dbReference type="ChEBI" id="CHEBI:18420"/>
    </cofactor>
</comment>
<evidence type="ECO:0000256" key="5">
    <source>
        <dbReference type="ARBA" id="ARBA00022842"/>
    </source>
</evidence>
<accession>A0A6J2U0M3</accession>
<evidence type="ECO:0000256" key="2">
    <source>
        <dbReference type="ARBA" id="ARBA00008541"/>
    </source>
</evidence>
<evidence type="ECO:0000313" key="7">
    <source>
        <dbReference type="RefSeq" id="XP_030381023.1"/>
    </source>
</evidence>
<dbReference type="NCBIfam" id="TIGR01489">
    <property type="entry name" value="DKMTPPase-SF"/>
    <property type="match status" value="1"/>
</dbReference>
<evidence type="ECO:0000313" key="6">
    <source>
        <dbReference type="Proteomes" id="UP000504634"/>
    </source>
</evidence>
<keyword evidence="6" id="KW-1185">Reference proteome</keyword>
<dbReference type="InterPro" id="IPR023214">
    <property type="entry name" value="HAD_sf"/>
</dbReference>
<dbReference type="Gene3D" id="3.40.50.1000">
    <property type="entry name" value="HAD superfamily/HAD-like"/>
    <property type="match status" value="1"/>
</dbReference>
<comment type="similarity">
    <text evidence="2">Belongs to the HAD-like hydrolase superfamily. PHOSPHO family.</text>
</comment>
<dbReference type="GeneID" id="115628905"/>
<evidence type="ECO:0000256" key="1">
    <source>
        <dbReference type="ARBA" id="ARBA00001946"/>
    </source>
</evidence>
<dbReference type="GO" id="GO:0016791">
    <property type="term" value="F:phosphatase activity"/>
    <property type="evidence" value="ECO:0007669"/>
    <property type="project" value="InterPro"/>
</dbReference>
<protein>
    <submittedName>
        <fullName evidence="7">Probable phosphatase phospho2</fullName>
    </submittedName>
</protein>
<dbReference type="AlphaFoldDB" id="A0A6J2U0M3"/>
<keyword evidence="4" id="KW-0378">Hydrolase</keyword>
<sequence length="289" mass="32873">MLSLCRSRCLHIARRHCRHLCKCNQRGGGAMSGRSCREDLPTNSRVLAAFDFDMTIINQDSDSVVSQLLPREQFNADLLGLVQRCGWVVFIREVLLLLHERGIKSLDIGNVVRRIPAVPGMLRLLRKLARQPSLDMFIISDANCFFIEEWLLAHGVRHLFSGIISNPATVEAQGEVMVWPYEEQTHCQHCPRNLCKGSALHELLSSECYERAIYVGDSCNDLCAIMRLRPMDLACIRLGLELHSKLKTHMNAIKSSVLLFRDGHDLCELLFPANSRTIQFQPQNHYIHS</sequence>
<reference evidence="7" key="1">
    <citation type="submission" date="2025-08" db="UniProtKB">
        <authorList>
            <consortium name="RefSeq"/>
        </authorList>
    </citation>
    <scope>IDENTIFICATION</scope>
    <source>
        <strain evidence="7">11010-0011.00</strain>
        <tissue evidence="7">Whole body</tissue>
    </source>
</reference>
<dbReference type="SUPFAM" id="SSF56784">
    <property type="entry name" value="HAD-like"/>
    <property type="match status" value="1"/>
</dbReference>
<dbReference type="PANTHER" id="PTHR20889:SF12">
    <property type="entry name" value="LP01149P"/>
    <property type="match status" value="1"/>
</dbReference>
<dbReference type="RefSeq" id="XP_030381023.1">
    <property type="nucleotide sequence ID" value="XM_030525163.1"/>
</dbReference>
<gene>
    <name evidence="7" type="primary">LOC115628905</name>
</gene>
<keyword evidence="5" id="KW-0460">Magnesium</keyword>
<dbReference type="GO" id="GO:0046872">
    <property type="term" value="F:metal ion binding"/>
    <property type="evidence" value="ECO:0007669"/>
    <property type="project" value="UniProtKB-KW"/>
</dbReference>
<dbReference type="InterPro" id="IPR006384">
    <property type="entry name" value="HAD_hydro_PyrdxlP_Pase-like"/>
</dbReference>
<dbReference type="Proteomes" id="UP000504634">
    <property type="component" value="Unplaced"/>
</dbReference>
<dbReference type="InterPro" id="IPR016965">
    <property type="entry name" value="Pase_PHOSPHO-typ"/>
</dbReference>